<feature type="compositionally biased region" description="Polar residues" evidence="4">
    <location>
        <begin position="454"/>
        <end position="463"/>
    </location>
</feature>
<dbReference type="GO" id="GO:0033309">
    <property type="term" value="C:SBF transcription complex"/>
    <property type="evidence" value="ECO:0007669"/>
    <property type="project" value="TreeGrafter"/>
</dbReference>
<protein>
    <recommendedName>
        <fullName evidence="5">HTH APSES-type domain-containing protein</fullName>
    </recommendedName>
</protein>
<dbReference type="AlphaFoldDB" id="A0A5N6KVD0"/>
<dbReference type="OrthoDB" id="1602144at2759"/>
<feature type="region of interest" description="Disordered" evidence="4">
    <location>
        <begin position="538"/>
        <end position="557"/>
    </location>
</feature>
<comment type="caution">
    <text evidence="6">The sequence shown here is derived from an EMBL/GenBank/DDBJ whole genome shotgun (WGS) entry which is preliminary data.</text>
</comment>
<dbReference type="SUPFAM" id="SSF48403">
    <property type="entry name" value="Ankyrin repeat"/>
    <property type="match status" value="1"/>
</dbReference>
<feature type="compositionally biased region" description="Low complexity" evidence="4">
    <location>
        <begin position="442"/>
        <end position="453"/>
    </location>
</feature>
<feature type="repeat" description="ANK" evidence="3">
    <location>
        <begin position="263"/>
        <end position="295"/>
    </location>
</feature>
<dbReference type="InterPro" id="IPR051642">
    <property type="entry name" value="SWI6-like"/>
</dbReference>
<evidence type="ECO:0000256" key="2">
    <source>
        <dbReference type="ARBA" id="ARBA00023043"/>
    </source>
</evidence>
<accession>A0A5N6KVD0</accession>
<feature type="repeat" description="ANK" evidence="3">
    <location>
        <begin position="386"/>
        <end position="418"/>
    </location>
</feature>
<dbReference type="InterPro" id="IPR036770">
    <property type="entry name" value="Ankyrin_rpt-contain_sf"/>
</dbReference>
<dbReference type="PROSITE" id="PS50088">
    <property type="entry name" value="ANK_REPEAT"/>
    <property type="match status" value="2"/>
</dbReference>
<organism evidence="6 7">
    <name type="scientific">Carpinus fangiana</name>
    <dbReference type="NCBI Taxonomy" id="176857"/>
    <lineage>
        <taxon>Eukaryota</taxon>
        <taxon>Viridiplantae</taxon>
        <taxon>Streptophyta</taxon>
        <taxon>Embryophyta</taxon>
        <taxon>Tracheophyta</taxon>
        <taxon>Spermatophyta</taxon>
        <taxon>Magnoliopsida</taxon>
        <taxon>eudicotyledons</taxon>
        <taxon>Gunneridae</taxon>
        <taxon>Pentapetalae</taxon>
        <taxon>rosids</taxon>
        <taxon>fabids</taxon>
        <taxon>Fagales</taxon>
        <taxon>Betulaceae</taxon>
        <taxon>Carpinus</taxon>
    </lineage>
</organism>
<keyword evidence="7" id="KW-1185">Reference proteome</keyword>
<dbReference type="SMART" id="SM01252">
    <property type="entry name" value="KilA-N"/>
    <property type="match status" value="1"/>
</dbReference>
<dbReference type="Pfam" id="PF00023">
    <property type="entry name" value="Ank"/>
    <property type="match status" value="1"/>
</dbReference>
<dbReference type="FunFam" id="3.10.260.10:FF:000001">
    <property type="entry name" value="APSES transcription factor (MbpA)"/>
    <property type="match status" value="1"/>
</dbReference>
<gene>
    <name evidence="6" type="ORF">FH972_023361</name>
</gene>
<dbReference type="GO" id="GO:0003677">
    <property type="term" value="F:DNA binding"/>
    <property type="evidence" value="ECO:0007669"/>
    <property type="project" value="InterPro"/>
</dbReference>
<dbReference type="EMBL" id="VIBQ01000013">
    <property type="protein sequence ID" value="KAB8346317.1"/>
    <property type="molecule type" value="Genomic_DNA"/>
</dbReference>
<dbReference type="InterPro" id="IPR003163">
    <property type="entry name" value="Tscrpt_reg_HTH_APSES-type"/>
</dbReference>
<reference evidence="6 7" key="1">
    <citation type="submission" date="2019-06" db="EMBL/GenBank/DDBJ databases">
        <title>A chromosomal-level reference genome of Carpinus fangiana (Coryloideae, Betulaceae).</title>
        <authorList>
            <person name="Yang X."/>
            <person name="Wang Z."/>
            <person name="Zhang L."/>
            <person name="Hao G."/>
            <person name="Liu J."/>
            <person name="Yang Y."/>
        </authorList>
    </citation>
    <scope>NUCLEOTIDE SEQUENCE [LARGE SCALE GENOMIC DNA]</scope>
    <source>
        <strain evidence="6">Cfa_2016G</strain>
        <tissue evidence="6">Leaf</tissue>
    </source>
</reference>
<dbReference type="InterPro" id="IPR018004">
    <property type="entry name" value="KilA/APSES_HTH"/>
</dbReference>
<keyword evidence="2 3" id="KW-0040">ANK repeat</keyword>
<evidence type="ECO:0000256" key="4">
    <source>
        <dbReference type="SAM" id="MobiDB-lite"/>
    </source>
</evidence>
<evidence type="ECO:0000313" key="7">
    <source>
        <dbReference type="Proteomes" id="UP000327013"/>
    </source>
</evidence>
<dbReference type="Proteomes" id="UP000327013">
    <property type="component" value="Unassembled WGS sequence"/>
</dbReference>
<evidence type="ECO:0000313" key="6">
    <source>
        <dbReference type="EMBL" id="KAB8346317.1"/>
    </source>
</evidence>
<dbReference type="GO" id="GO:0030907">
    <property type="term" value="C:MBF transcription complex"/>
    <property type="evidence" value="ECO:0007669"/>
    <property type="project" value="TreeGrafter"/>
</dbReference>
<evidence type="ECO:0000259" key="5">
    <source>
        <dbReference type="PROSITE" id="PS51299"/>
    </source>
</evidence>
<dbReference type="PROSITE" id="PS51299">
    <property type="entry name" value="HTH_APSES"/>
    <property type="match status" value="1"/>
</dbReference>
<dbReference type="InterPro" id="IPR002110">
    <property type="entry name" value="Ankyrin_rpt"/>
</dbReference>
<dbReference type="GO" id="GO:0001228">
    <property type="term" value="F:DNA-binding transcription activator activity, RNA polymerase II-specific"/>
    <property type="evidence" value="ECO:0007669"/>
    <property type="project" value="UniProtKB-ARBA"/>
</dbReference>
<dbReference type="PANTHER" id="PTHR43828">
    <property type="entry name" value="ASPARAGINASE"/>
    <property type="match status" value="1"/>
</dbReference>
<dbReference type="PROSITE" id="PS50297">
    <property type="entry name" value="ANK_REP_REGION"/>
    <property type="match status" value="1"/>
</dbReference>
<proteinExistence type="predicted"/>
<dbReference type="InterPro" id="IPR036887">
    <property type="entry name" value="HTH_APSES_sf"/>
</dbReference>
<keyword evidence="1" id="KW-0677">Repeat</keyword>
<dbReference type="SUPFAM" id="SSF54616">
    <property type="entry name" value="DNA-binding domain of Mlu1-box binding protein MBP1"/>
    <property type="match status" value="1"/>
</dbReference>
<feature type="region of interest" description="Disordered" evidence="4">
    <location>
        <begin position="188"/>
        <end position="216"/>
    </location>
</feature>
<dbReference type="Pfam" id="PF04383">
    <property type="entry name" value="KilA-N"/>
    <property type="match status" value="1"/>
</dbReference>
<dbReference type="Gene3D" id="3.10.260.10">
    <property type="entry name" value="Transcription regulator HTH, APSES-type DNA-binding domain"/>
    <property type="match status" value="1"/>
</dbReference>
<dbReference type="PANTHER" id="PTHR43828:SF15">
    <property type="entry name" value="TRANSCRIPTION FACTOR MBP1"/>
    <property type="match status" value="1"/>
</dbReference>
<feature type="region of interest" description="Disordered" evidence="4">
    <location>
        <begin position="104"/>
        <end position="162"/>
    </location>
</feature>
<feature type="domain" description="HTH APSES-type" evidence="5">
    <location>
        <begin position="6"/>
        <end position="112"/>
    </location>
</feature>
<evidence type="ECO:0000256" key="1">
    <source>
        <dbReference type="ARBA" id="ARBA00022737"/>
    </source>
</evidence>
<feature type="region of interest" description="Disordered" evidence="4">
    <location>
        <begin position="437"/>
        <end position="477"/>
    </location>
</feature>
<sequence>MPVPGIYSATYSNVPVYEFNVEGNHVMRRRIDNWINATHILKVADFDKPARTRILEREVQKGVHEKVQGGYGKYQGTWIPLEDGRALAERNNCLDKLRPIFDFVPGDRSPPPAPKHATAAAGKPKPRQSVQQRRVPGTKRRGPTQQTAALTHAVNHRSQASEVSFDTYSQQPDDAIPDDMTMVSHSQFSDDEYDRASQFGTAGSRKRKRGVQEPPPLSMAEQQQQLWADELLDYFVLQGSGEQHTRRPEIPDYIDLNRPLDNKGYTPLHWAAAMGDVDLMDELVHRGARIDAQGTVEGETPLMRACAFTNNWDKRSMGRVIELLHPTIAQLDHYGSSVFHHIATSTCSKSRYAVARYYLDTILDVVVNVGYDKSQITRLLDMQDTNGDTAVLIAARQGARKCVRRLVEQNVSLDIPNSRGESAEQIIQDLNARRKQRYSALPGSSSPVIPPSSLTASASQLFSDPTERFGNPNKRPKYTSDAASLIASQLPTLINSRTEQLATALEAELTERDREAQESERLLEQRKAEVDELRRRNAEIEEEDQSANGDEAQQRELESLISESSSLLRVERAAELRNLIEANEAQADPSADGTPVEKLVVARLLGEAQGQREDTLQQVIEAQALAGHGERQDIYRRLIGSATNIKPEEVDDMLSEIVEELEAAKTSGTATAVHGSNGGIVREEDSGLGFGMGPQGAKAQGMGQPGGGVAPVRMSLAPQAGMGRQPVYAAGGVGKPVHVMG</sequence>
<evidence type="ECO:0000256" key="3">
    <source>
        <dbReference type="PROSITE-ProRule" id="PRU00023"/>
    </source>
</evidence>
<name>A0A5N6KVD0_9ROSI</name>
<dbReference type="SMART" id="SM00248">
    <property type="entry name" value="ANK"/>
    <property type="match status" value="2"/>
</dbReference>
<dbReference type="Gene3D" id="1.25.40.20">
    <property type="entry name" value="Ankyrin repeat-containing domain"/>
    <property type="match status" value="1"/>
</dbReference>